<reference evidence="1" key="1">
    <citation type="journal article" date="2023" name="Mol. Ecol. Resour.">
        <title>Chromosome-level genome assembly of a triploid poplar Populus alba 'Berolinensis'.</title>
        <authorList>
            <person name="Chen S."/>
            <person name="Yu Y."/>
            <person name="Wang X."/>
            <person name="Wang S."/>
            <person name="Zhang T."/>
            <person name="Zhou Y."/>
            <person name="He R."/>
            <person name="Meng N."/>
            <person name="Wang Y."/>
            <person name="Liu W."/>
            <person name="Liu Z."/>
            <person name="Liu J."/>
            <person name="Guo Q."/>
            <person name="Huang H."/>
            <person name="Sederoff R.R."/>
            <person name="Wang G."/>
            <person name="Qu G."/>
            <person name="Chen S."/>
        </authorList>
    </citation>
    <scope>NUCLEOTIDE SEQUENCE</scope>
    <source>
        <strain evidence="1">SC-2020</strain>
    </source>
</reference>
<evidence type="ECO:0000313" key="1">
    <source>
        <dbReference type="EMBL" id="KAJ7003863.1"/>
    </source>
</evidence>
<keyword evidence="2" id="KW-1185">Reference proteome</keyword>
<organism evidence="1 2">
    <name type="scientific">Populus alba x Populus x berolinensis</name>
    <dbReference type="NCBI Taxonomy" id="444605"/>
    <lineage>
        <taxon>Eukaryota</taxon>
        <taxon>Viridiplantae</taxon>
        <taxon>Streptophyta</taxon>
        <taxon>Embryophyta</taxon>
        <taxon>Tracheophyta</taxon>
        <taxon>Spermatophyta</taxon>
        <taxon>Magnoliopsida</taxon>
        <taxon>eudicotyledons</taxon>
        <taxon>Gunneridae</taxon>
        <taxon>Pentapetalae</taxon>
        <taxon>rosids</taxon>
        <taxon>fabids</taxon>
        <taxon>Malpighiales</taxon>
        <taxon>Salicaceae</taxon>
        <taxon>Saliceae</taxon>
        <taxon>Populus</taxon>
    </lineage>
</organism>
<evidence type="ECO:0000313" key="2">
    <source>
        <dbReference type="Proteomes" id="UP001164929"/>
    </source>
</evidence>
<sequence length="50" mass="5546">MCLFFTTLMMLKREARSCHIASNSGATFATSKCFSSTGVKCHEKELLSCH</sequence>
<proteinExistence type="predicted"/>
<dbReference type="AlphaFoldDB" id="A0AAD6W957"/>
<dbReference type="EMBL" id="JAQIZT010000003">
    <property type="protein sequence ID" value="KAJ7003863.1"/>
    <property type="molecule type" value="Genomic_DNA"/>
</dbReference>
<name>A0AAD6W957_9ROSI</name>
<protein>
    <submittedName>
        <fullName evidence="1">Uncharacterized protein</fullName>
    </submittedName>
</protein>
<comment type="caution">
    <text evidence="1">The sequence shown here is derived from an EMBL/GenBank/DDBJ whole genome shotgun (WGS) entry which is preliminary data.</text>
</comment>
<accession>A0AAD6W957</accession>
<gene>
    <name evidence="1" type="ORF">NC653_008914</name>
</gene>
<dbReference type="Proteomes" id="UP001164929">
    <property type="component" value="Chromosome 3"/>
</dbReference>